<evidence type="ECO:0000313" key="2">
    <source>
        <dbReference type="Proteomes" id="UP000660680"/>
    </source>
</evidence>
<name>A0A918LJ04_9PSEU</name>
<keyword evidence="2" id="KW-1185">Reference proteome</keyword>
<dbReference type="Proteomes" id="UP000660680">
    <property type="component" value="Unassembled WGS sequence"/>
</dbReference>
<protein>
    <submittedName>
        <fullName evidence="1">Uncharacterized protein</fullName>
    </submittedName>
</protein>
<sequence>MAALGLDIGSVRTKAATAGRTGLWHQPSLVVDTGRGLWFGSAALTTAPGATSYDRLLGAFADSPESGLPGRMLGEYLRWLLGSRNVALSQARVVVAAPDRWMAGDGDTWPSAVGAEGAALAELVARLAGVESVRVVPGSQCVAAGVLPDDGALLVCDVGARTVTAAVYACESGATRLLDVEYADTAASGLPARLAEASRAGASAGDPLRWAALENERCVRADRARIVLAQAAVRERYRATPVCLPGRHGGAITADVLVDALDALAELVGTVVGRLVARCAEPLLPDIVVTGGNALGPVPAAALAAACGRASSARVVPPTAAASGALLIATGRARALDGFPHELGLAIRRVRCGLLESAVLPVGESSTPDTEITVPDDHTGPLPVRVRLNREGDWRPAEAVTPVDVRPGRYRVCAMGRRAGLGALLLRPENGADIVYPLGLRAPEPARSAP</sequence>
<comment type="caution">
    <text evidence="1">The sequence shown here is derived from an EMBL/GenBank/DDBJ whole genome shotgun (WGS) entry which is preliminary data.</text>
</comment>
<gene>
    <name evidence="1" type="ORF">GCM10010171_57410</name>
</gene>
<accession>A0A918LJ04</accession>
<reference evidence="1" key="2">
    <citation type="submission" date="2020-09" db="EMBL/GenBank/DDBJ databases">
        <authorList>
            <person name="Sun Q."/>
            <person name="Ohkuma M."/>
        </authorList>
    </citation>
    <scope>NUCLEOTIDE SEQUENCE</scope>
    <source>
        <strain evidence="1">JCM 3276</strain>
    </source>
</reference>
<dbReference type="SUPFAM" id="SSF53067">
    <property type="entry name" value="Actin-like ATPase domain"/>
    <property type="match status" value="1"/>
</dbReference>
<reference evidence="1" key="1">
    <citation type="journal article" date="2014" name="Int. J. Syst. Evol. Microbiol.">
        <title>Complete genome sequence of Corynebacterium casei LMG S-19264T (=DSM 44701T), isolated from a smear-ripened cheese.</title>
        <authorList>
            <consortium name="US DOE Joint Genome Institute (JGI-PGF)"/>
            <person name="Walter F."/>
            <person name="Albersmeier A."/>
            <person name="Kalinowski J."/>
            <person name="Ruckert C."/>
        </authorList>
    </citation>
    <scope>NUCLEOTIDE SEQUENCE</scope>
    <source>
        <strain evidence="1">JCM 3276</strain>
    </source>
</reference>
<dbReference type="EMBL" id="BMRB01000007">
    <property type="protein sequence ID" value="GGS54779.1"/>
    <property type="molecule type" value="Genomic_DNA"/>
</dbReference>
<dbReference type="InterPro" id="IPR043129">
    <property type="entry name" value="ATPase_NBD"/>
</dbReference>
<dbReference type="AlphaFoldDB" id="A0A918LJ04"/>
<organism evidence="1 2">
    <name type="scientific">Actinokineospora fastidiosa</name>
    <dbReference type="NCBI Taxonomy" id="1816"/>
    <lineage>
        <taxon>Bacteria</taxon>
        <taxon>Bacillati</taxon>
        <taxon>Actinomycetota</taxon>
        <taxon>Actinomycetes</taxon>
        <taxon>Pseudonocardiales</taxon>
        <taxon>Pseudonocardiaceae</taxon>
        <taxon>Actinokineospora</taxon>
    </lineage>
</organism>
<evidence type="ECO:0000313" key="1">
    <source>
        <dbReference type="EMBL" id="GGS54779.1"/>
    </source>
</evidence>
<proteinExistence type="predicted"/>